<accession>A0A2H3DVF5</accession>
<proteinExistence type="predicted"/>
<dbReference type="EMBL" id="KZ293649">
    <property type="protein sequence ID" value="PBK97854.1"/>
    <property type="molecule type" value="Genomic_DNA"/>
</dbReference>
<organism evidence="1 2">
    <name type="scientific">Armillaria gallica</name>
    <name type="common">Bulbous honey fungus</name>
    <name type="synonym">Armillaria bulbosa</name>
    <dbReference type="NCBI Taxonomy" id="47427"/>
    <lineage>
        <taxon>Eukaryota</taxon>
        <taxon>Fungi</taxon>
        <taxon>Dikarya</taxon>
        <taxon>Basidiomycota</taxon>
        <taxon>Agaricomycotina</taxon>
        <taxon>Agaricomycetes</taxon>
        <taxon>Agaricomycetidae</taxon>
        <taxon>Agaricales</taxon>
        <taxon>Marasmiineae</taxon>
        <taxon>Physalacriaceae</taxon>
        <taxon>Armillaria</taxon>
    </lineage>
</organism>
<gene>
    <name evidence="1" type="ORF">ARMGADRAFT_657198</name>
</gene>
<evidence type="ECO:0000313" key="2">
    <source>
        <dbReference type="Proteomes" id="UP000217790"/>
    </source>
</evidence>
<protein>
    <submittedName>
        <fullName evidence="1">Uncharacterized protein</fullName>
    </submittedName>
</protein>
<sequence>MLRNMTGSRRASRIPHLMLSQVCSAHYPGRRLLMLVSRGERLISSSFLHTKLFVVSTATLATTPFLNPFKVISFYSRNTSFCFQTAPLLIELSDKLYTKYSSPKLLQPHRPSIVGPDHTFMPINKEEHIAPRHTSRISESNSRVNKS</sequence>
<dbReference type="Proteomes" id="UP000217790">
    <property type="component" value="Unassembled WGS sequence"/>
</dbReference>
<dbReference type="InParanoid" id="A0A2H3DVF5"/>
<evidence type="ECO:0000313" key="1">
    <source>
        <dbReference type="EMBL" id="PBK97854.1"/>
    </source>
</evidence>
<name>A0A2H3DVF5_ARMGA</name>
<reference evidence="2" key="1">
    <citation type="journal article" date="2017" name="Nat. Ecol. Evol.">
        <title>Genome expansion and lineage-specific genetic innovations in the forest pathogenic fungi Armillaria.</title>
        <authorList>
            <person name="Sipos G."/>
            <person name="Prasanna A.N."/>
            <person name="Walter M.C."/>
            <person name="O'Connor E."/>
            <person name="Balint B."/>
            <person name="Krizsan K."/>
            <person name="Kiss B."/>
            <person name="Hess J."/>
            <person name="Varga T."/>
            <person name="Slot J."/>
            <person name="Riley R."/>
            <person name="Boka B."/>
            <person name="Rigling D."/>
            <person name="Barry K."/>
            <person name="Lee J."/>
            <person name="Mihaltcheva S."/>
            <person name="LaButti K."/>
            <person name="Lipzen A."/>
            <person name="Waldron R."/>
            <person name="Moloney N.M."/>
            <person name="Sperisen C."/>
            <person name="Kredics L."/>
            <person name="Vagvoelgyi C."/>
            <person name="Patrignani A."/>
            <person name="Fitzpatrick D."/>
            <person name="Nagy I."/>
            <person name="Doyle S."/>
            <person name="Anderson J.B."/>
            <person name="Grigoriev I.V."/>
            <person name="Gueldener U."/>
            <person name="Muensterkoetter M."/>
            <person name="Nagy L.G."/>
        </authorList>
    </citation>
    <scope>NUCLEOTIDE SEQUENCE [LARGE SCALE GENOMIC DNA]</scope>
    <source>
        <strain evidence="2">Ar21-2</strain>
    </source>
</reference>
<keyword evidence="2" id="KW-1185">Reference proteome</keyword>
<dbReference type="AlphaFoldDB" id="A0A2H3DVF5"/>